<name>A0ABW1P5G2_9PSEU</name>
<protein>
    <submittedName>
        <fullName evidence="1">Imm1 family immunity protein</fullName>
    </submittedName>
</protein>
<keyword evidence="2" id="KW-1185">Reference proteome</keyword>
<sequence length="138" mass="15233">MGHVLEATYRHDAGVSLLRTREDIADFVDQVLSAGWEYTAAAVYAVVEGSEADPDHELIIGADPRTGMGALRYAGDGDWFSRGERTGPEEVVFTYFGVRHDFPADAEVPLDTVREAMWELLTTGGRRPGCVTWQEDRG</sequence>
<dbReference type="EMBL" id="JBHSQO010000011">
    <property type="protein sequence ID" value="MFC6090254.1"/>
    <property type="molecule type" value="Genomic_DNA"/>
</dbReference>
<gene>
    <name evidence="1" type="ORF">ACFP3R_13300</name>
</gene>
<proteinExistence type="predicted"/>
<accession>A0ABW1P5G2</accession>
<dbReference type="InterPro" id="IPR025680">
    <property type="entry name" value="DddI"/>
</dbReference>
<dbReference type="Proteomes" id="UP001596220">
    <property type="component" value="Unassembled WGS sequence"/>
</dbReference>
<comment type="caution">
    <text evidence="1">The sequence shown here is derived from an EMBL/GenBank/DDBJ whole genome shotgun (WGS) entry which is preliminary data.</text>
</comment>
<dbReference type="RefSeq" id="WP_380636138.1">
    <property type="nucleotide sequence ID" value="NZ_JBHSQO010000011.1"/>
</dbReference>
<dbReference type="Pfam" id="PF14430">
    <property type="entry name" value="Imm1"/>
    <property type="match status" value="1"/>
</dbReference>
<evidence type="ECO:0000313" key="2">
    <source>
        <dbReference type="Proteomes" id="UP001596220"/>
    </source>
</evidence>
<organism evidence="1 2">
    <name type="scientific">Saccharothrix lopnurensis</name>
    <dbReference type="NCBI Taxonomy" id="1670621"/>
    <lineage>
        <taxon>Bacteria</taxon>
        <taxon>Bacillati</taxon>
        <taxon>Actinomycetota</taxon>
        <taxon>Actinomycetes</taxon>
        <taxon>Pseudonocardiales</taxon>
        <taxon>Pseudonocardiaceae</taxon>
        <taxon>Saccharothrix</taxon>
    </lineage>
</organism>
<evidence type="ECO:0000313" key="1">
    <source>
        <dbReference type="EMBL" id="MFC6090254.1"/>
    </source>
</evidence>
<reference evidence="2" key="1">
    <citation type="journal article" date="2019" name="Int. J. Syst. Evol. Microbiol.">
        <title>The Global Catalogue of Microorganisms (GCM) 10K type strain sequencing project: providing services to taxonomists for standard genome sequencing and annotation.</title>
        <authorList>
            <consortium name="The Broad Institute Genomics Platform"/>
            <consortium name="The Broad Institute Genome Sequencing Center for Infectious Disease"/>
            <person name="Wu L."/>
            <person name="Ma J."/>
        </authorList>
    </citation>
    <scope>NUCLEOTIDE SEQUENCE [LARGE SCALE GENOMIC DNA]</scope>
    <source>
        <strain evidence="2">CGMCC 4.7246</strain>
    </source>
</reference>